<sequence>MRRTPVIFSDWHLLLNVRYLSKKAQVKVPDLSCLALINLPHLCYAKEHSQSFGSLHRQFDVEPDVTAIPVGRFLLGPCLAFNVRAARSSQILIFLVIVRICL</sequence>
<dbReference type="EMBL" id="GEEE01001499">
    <property type="protein sequence ID" value="JAP61726.1"/>
    <property type="molecule type" value="Transcribed_RNA"/>
</dbReference>
<proteinExistence type="predicted"/>
<reference evidence="1" key="1">
    <citation type="submission" date="2016-01" db="EMBL/GenBank/DDBJ databases">
        <title>Reference transcriptome for the parasite Schistocephalus solidus: insights into the molecular evolution of parasitism.</title>
        <authorList>
            <person name="Hebert F.O."/>
            <person name="Grambauer S."/>
            <person name="Barber I."/>
            <person name="Landry C.R."/>
            <person name="Aubin-Horth N."/>
        </authorList>
    </citation>
    <scope>NUCLEOTIDE SEQUENCE</scope>
</reference>
<evidence type="ECO:0000313" key="1">
    <source>
        <dbReference type="EMBL" id="JAP61726.1"/>
    </source>
</evidence>
<organism evidence="1">
    <name type="scientific">Schistocephalus solidus</name>
    <name type="common">Tapeworm</name>
    <dbReference type="NCBI Taxonomy" id="70667"/>
    <lineage>
        <taxon>Eukaryota</taxon>
        <taxon>Metazoa</taxon>
        <taxon>Spiralia</taxon>
        <taxon>Lophotrochozoa</taxon>
        <taxon>Platyhelminthes</taxon>
        <taxon>Cestoda</taxon>
        <taxon>Eucestoda</taxon>
        <taxon>Diphyllobothriidea</taxon>
        <taxon>Diphyllobothriidae</taxon>
        <taxon>Schistocephalus</taxon>
    </lineage>
</organism>
<gene>
    <name evidence="1" type="ORF">TR125927</name>
</gene>
<protein>
    <submittedName>
        <fullName evidence="1">Uncharacterized protein</fullName>
    </submittedName>
</protein>
<accession>A0A0V0J8B6</accession>
<name>A0A0V0J8B6_SCHSO</name>
<dbReference type="AlphaFoldDB" id="A0A0V0J8B6"/>